<evidence type="ECO:0000256" key="2">
    <source>
        <dbReference type="ARBA" id="ARBA00022694"/>
    </source>
</evidence>
<dbReference type="Proteomes" id="UP000184082">
    <property type="component" value="Unassembled WGS sequence"/>
</dbReference>
<dbReference type="STRING" id="1121266.SAMN02745883_01654"/>
<feature type="domain" description="Pseudouridine synthase I TruA alpha/beta" evidence="8">
    <location>
        <begin position="144"/>
        <end position="245"/>
    </location>
</feature>
<dbReference type="EMBL" id="FRAJ01000012">
    <property type="protein sequence ID" value="SHK25005.1"/>
    <property type="molecule type" value="Genomic_DNA"/>
</dbReference>
<dbReference type="InterPro" id="IPR020095">
    <property type="entry name" value="PsdUridine_synth_TruA_C"/>
</dbReference>
<name>A0A1M6QXS4_9FIRM</name>
<evidence type="ECO:0000256" key="1">
    <source>
        <dbReference type="ARBA" id="ARBA00009375"/>
    </source>
</evidence>
<dbReference type="EC" id="5.4.99.12" evidence="4"/>
<dbReference type="SUPFAM" id="SSF55120">
    <property type="entry name" value="Pseudouridine synthase"/>
    <property type="match status" value="1"/>
</dbReference>
<dbReference type="FunFam" id="3.30.70.580:FF:000001">
    <property type="entry name" value="tRNA pseudouridine synthase A"/>
    <property type="match status" value="1"/>
</dbReference>
<dbReference type="PANTHER" id="PTHR11142">
    <property type="entry name" value="PSEUDOURIDYLATE SYNTHASE"/>
    <property type="match status" value="1"/>
</dbReference>
<dbReference type="PANTHER" id="PTHR11142:SF22">
    <property type="entry name" value="TRNA PSEUDOURIDINE SYNTHASE A 2"/>
    <property type="match status" value="1"/>
</dbReference>
<dbReference type="Gene3D" id="3.30.70.580">
    <property type="entry name" value="Pseudouridine synthase I, catalytic domain, N-terminal subdomain"/>
    <property type="match status" value="1"/>
</dbReference>
<dbReference type="GO" id="GO:0160147">
    <property type="term" value="F:tRNA pseudouridine(38-40) synthase activity"/>
    <property type="evidence" value="ECO:0007669"/>
    <property type="project" value="UniProtKB-EC"/>
</dbReference>
<evidence type="ECO:0000256" key="7">
    <source>
        <dbReference type="RuleBase" id="RU003792"/>
    </source>
</evidence>
<dbReference type="RefSeq" id="WP_072967460.1">
    <property type="nucleotide sequence ID" value="NZ_FRAJ01000012.1"/>
</dbReference>
<evidence type="ECO:0000313" key="9">
    <source>
        <dbReference type="EMBL" id="SHK25005.1"/>
    </source>
</evidence>
<dbReference type="CDD" id="cd02570">
    <property type="entry name" value="PseudoU_synth_EcTruA"/>
    <property type="match status" value="1"/>
</dbReference>
<dbReference type="HAMAP" id="MF_00171">
    <property type="entry name" value="TruA"/>
    <property type="match status" value="1"/>
</dbReference>
<keyword evidence="3 4" id="KW-0413">Isomerase</keyword>
<evidence type="ECO:0000259" key="8">
    <source>
        <dbReference type="Pfam" id="PF01416"/>
    </source>
</evidence>
<comment type="catalytic activity">
    <reaction evidence="4 7">
        <text>uridine(38/39/40) in tRNA = pseudouridine(38/39/40) in tRNA</text>
        <dbReference type="Rhea" id="RHEA:22376"/>
        <dbReference type="Rhea" id="RHEA-COMP:10085"/>
        <dbReference type="Rhea" id="RHEA-COMP:10087"/>
        <dbReference type="ChEBI" id="CHEBI:65314"/>
        <dbReference type="ChEBI" id="CHEBI:65315"/>
        <dbReference type="EC" id="5.4.99.12"/>
    </reaction>
</comment>
<accession>A0A1M6QXS4</accession>
<evidence type="ECO:0000256" key="3">
    <source>
        <dbReference type="ARBA" id="ARBA00023235"/>
    </source>
</evidence>
<comment type="function">
    <text evidence="4">Formation of pseudouridine at positions 38, 39 and 40 in the anticodon stem and loop of transfer RNAs.</text>
</comment>
<dbReference type="InterPro" id="IPR020097">
    <property type="entry name" value="PsdUridine_synth_TruA_a/b_dom"/>
</dbReference>
<dbReference type="AlphaFoldDB" id="A0A1M6QXS4"/>
<feature type="domain" description="Pseudouridine synthase I TruA alpha/beta" evidence="8">
    <location>
        <begin position="8"/>
        <end position="105"/>
    </location>
</feature>
<dbReference type="InterPro" id="IPR001406">
    <property type="entry name" value="PsdUridine_synth_TruA"/>
</dbReference>
<gene>
    <name evidence="4" type="primary">truA</name>
    <name evidence="9" type="ORF">SAMN02745883_01654</name>
</gene>
<evidence type="ECO:0000256" key="5">
    <source>
        <dbReference type="PIRSR" id="PIRSR001430-1"/>
    </source>
</evidence>
<dbReference type="PIRSF" id="PIRSF001430">
    <property type="entry name" value="tRNA_psdUrid_synth"/>
    <property type="match status" value="1"/>
</dbReference>
<comment type="caution">
    <text evidence="4">Lacks conserved residue(s) required for the propagation of feature annotation.</text>
</comment>
<evidence type="ECO:0000313" key="10">
    <source>
        <dbReference type="Proteomes" id="UP000184082"/>
    </source>
</evidence>
<organism evidence="9 10">
    <name type="scientific">Caminicella sporogenes DSM 14501</name>
    <dbReference type="NCBI Taxonomy" id="1121266"/>
    <lineage>
        <taxon>Bacteria</taxon>
        <taxon>Bacillati</taxon>
        <taxon>Bacillota</taxon>
        <taxon>Clostridia</taxon>
        <taxon>Peptostreptococcales</taxon>
        <taxon>Caminicellaceae</taxon>
        <taxon>Caminicella</taxon>
    </lineage>
</organism>
<feature type="active site" description="Nucleophile" evidence="4 5">
    <location>
        <position position="53"/>
    </location>
</feature>
<reference evidence="9 10" key="1">
    <citation type="submission" date="2016-11" db="EMBL/GenBank/DDBJ databases">
        <authorList>
            <person name="Jaros S."/>
            <person name="Januszkiewicz K."/>
            <person name="Wedrychowicz H."/>
        </authorList>
    </citation>
    <scope>NUCLEOTIDE SEQUENCE [LARGE SCALE GENOMIC DNA]</scope>
    <source>
        <strain evidence="9 10">DSM 14501</strain>
    </source>
</reference>
<evidence type="ECO:0000256" key="4">
    <source>
        <dbReference type="HAMAP-Rule" id="MF_00171"/>
    </source>
</evidence>
<dbReference type="InterPro" id="IPR020103">
    <property type="entry name" value="PsdUridine_synth_cat_dom_sf"/>
</dbReference>
<proteinExistence type="inferred from homology"/>
<feature type="binding site" evidence="4 6">
    <location>
        <position position="111"/>
    </location>
    <ligand>
        <name>substrate</name>
    </ligand>
</feature>
<dbReference type="InterPro" id="IPR020094">
    <property type="entry name" value="TruA/RsuA/RluB/E/F_N"/>
</dbReference>
<dbReference type="GO" id="GO:0031119">
    <property type="term" value="P:tRNA pseudouridine synthesis"/>
    <property type="evidence" value="ECO:0007669"/>
    <property type="project" value="UniProtKB-UniRule"/>
</dbReference>
<comment type="similarity">
    <text evidence="1 4 7">Belongs to the tRNA pseudouridine synthase TruA family.</text>
</comment>
<protein>
    <recommendedName>
        <fullName evidence="4">tRNA pseudouridine synthase A</fullName>
        <ecNumber evidence="4">5.4.99.12</ecNumber>
    </recommendedName>
    <alternativeName>
        <fullName evidence="4">tRNA pseudouridine(38-40) synthase</fullName>
    </alternativeName>
    <alternativeName>
        <fullName evidence="4">tRNA pseudouridylate synthase I</fullName>
    </alternativeName>
    <alternativeName>
        <fullName evidence="4">tRNA-uridine isomerase I</fullName>
    </alternativeName>
</protein>
<comment type="subunit">
    <text evidence="4">Homodimer.</text>
</comment>
<dbReference type="Gene3D" id="3.30.70.660">
    <property type="entry name" value="Pseudouridine synthase I, catalytic domain, C-terminal subdomain"/>
    <property type="match status" value="1"/>
</dbReference>
<dbReference type="NCBIfam" id="TIGR00071">
    <property type="entry name" value="hisT_truA"/>
    <property type="match status" value="1"/>
</dbReference>
<keyword evidence="2 4" id="KW-0819">tRNA processing</keyword>
<sequence>MRNIKLVIQYDGSRYRGWQRLGDTDNTIQAKIENVLSRMTGEQVEIIGSGRTDAGVHALNQVANFKTNSTMSTSEIQDYCYRYLPDDIVIKSVEEVDDRFHARYNVKGKKYLYRILNSKYHDPFIRKYITHVPEKLDLEAMKTAANYFIGEHDFTSFTTAKSKKKSRVKKVFDVEIFKDGDIIEILFYGKGFLHNMVRIMVGTLLEVGYGKMKPEYIKELLEKKDRSLAGPTAPPQGLFLYEVEY</sequence>
<dbReference type="Pfam" id="PF01416">
    <property type="entry name" value="PseudoU_synth_1"/>
    <property type="match status" value="2"/>
</dbReference>
<keyword evidence="10" id="KW-1185">Reference proteome</keyword>
<dbReference type="GO" id="GO:0003723">
    <property type="term" value="F:RNA binding"/>
    <property type="evidence" value="ECO:0007669"/>
    <property type="project" value="InterPro"/>
</dbReference>
<evidence type="ECO:0000256" key="6">
    <source>
        <dbReference type="PIRSR" id="PIRSR001430-2"/>
    </source>
</evidence>